<sequence>MPFLYETKPYNPSSPTTTGTTPNPNIITFLLTGRTTLSEHSPSEKISVDYEIAHRSPYLRNFLPSQAPSSSSCMPRHLPPITLPSIDPAALIIYISYLATSRITPMLPFPHSLSLHACVDLLYAHMLGAVIRAQHFQDAVIDCLAEVLDTVQAPDVRVLEMLYLEEGVSEVLRGFVGDVMFGWERRMLGVLRGARGSGEEVGVKGERLGLARGAGCKYHVHDGSVCYRDLTEGKRTVEIDDGGGEGDEKMWYIDDDEKMSSMAAHYLGKKSMGSEGVPIQPKTQGSSSTVDCKTKTTSLYYTADLHLTKPLPLLPSAPRAQHEILNTRGVGLDPFEHFPHKLSPTVREIEAHEVPPRTRNTVRDGTISIYPHDYDVDSPDDTSCKSTLPPPLVSPASGPSPKLHASLLRKEQNEYQDHGHQAVHEENTEPAPEERHYSALCLDHESTIPLTRNFPFTPVSKPTPYPTLPTSTPLSPSPTVTLYPYPFASSFQPILPSTPAPEPTSPTLPRPYHIATPASLHFPPLINRKPAPSRGQDWVDQWDKLFLMRGTQGFGQRRSYEERKRSRGRWFVDMVEDLTAKI</sequence>
<dbReference type="EMBL" id="HG992983">
    <property type="protein sequence ID" value="CAE7195043.1"/>
    <property type="molecule type" value="Genomic_DNA"/>
</dbReference>
<evidence type="ECO:0000313" key="3">
    <source>
        <dbReference type="Proteomes" id="UP000472372"/>
    </source>
</evidence>
<dbReference type="Proteomes" id="UP000472372">
    <property type="component" value="Chromosome 7"/>
</dbReference>
<feature type="region of interest" description="Disordered" evidence="1">
    <location>
        <begin position="1"/>
        <end position="23"/>
    </location>
</feature>
<evidence type="ECO:0000256" key="1">
    <source>
        <dbReference type="SAM" id="MobiDB-lite"/>
    </source>
</evidence>
<feature type="compositionally biased region" description="Low complexity" evidence="1">
    <location>
        <begin position="11"/>
        <end position="23"/>
    </location>
</feature>
<name>A0A6S6W753_9PLEO</name>
<accession>A0A6S6W753</accession>
<gene>
    <name evidence="2" type="ORF">PTTW11_08066</name>
</gene>
<feature type="region of interest" description="Disordered" evidence="1">
    <location>
        <begin position="413"/>
        <end position="432"/>
    </location>
</feature>
<evidence type="ECO:0000313" key="2">
    <source>
        <dbReference type="EMBL" id="CAE7195043.1"/>
    </source>
</evidence>
<feature type="region of interest" description="Disordered" evidence="1">
    <location>
        <begin position="376"/>
        <end position="403"/>
    </location>
</feature>
<proteinExistence type="predicted"/>
<reference evidence="2" key="1">
    <citation type="submission" date="2021-02" db="EMBL/GenBank/DDBJ databases">
        <authorList>
            <person name="Syme A R."/>
            <person name="Syme A R."/>
            <person name="Moolhuijzen P."/>
        </authorList>
    </citation>
    <scope>NUCLEOTIDE SEQUENCE</scope>
    <source>
        <strain evidence="2">W1-1</strain>
    </source>
</reference>
<dbReference type="AlphaFoldDB" id="A0A6S6W753"/>
<organism evidence="2 3">
    <name type="scientific">Pyrenophora teres f. teres</name>
    <dbReference type="NCBI Taxonomy" id="97479"/>
    <lineage>
        <taxon>Eukaryota</taxon>
        <taxon>Fungi</taxon>
        <taxon>Dikarya</taxon>
        <taxon>Ascomycota</taxon>
        <taxon>Pezizomycotina</taxon>
        <taxon>Dothideomycetes</taxon>
        <taxon>Pleosporomycetidae</taxon>
        <taxon>Pleosporales</taxon>
        <taxon>Pleosporineae</taxon>
        <taxon>Pleosporaceae</taxon>
        <taxon>Pyrenophora</taxon>
    </lineage>
</organism>
<protein>
    <submittedName>
        <fullName evidence="2">Uncharacterized protein</fullName>
    </submittedName>
</protein>